<dbReference type="InterPro" id="IPR002938">
    <property type="entry name" value="FAD-bd"/>
</dbReference>
<dbReference type="PANTHER" id="PTHR47178:SF6">
    <property type="entry name" value="FAD-BINDING DOMAIN-CONTAINING PROTEIN"/>
    <property type="match status" value="1"/>
</dbReference>
<accession>A0A813XE87</accession>
<dbReference type="Proteomes" id="UP000663828">
    <property type="component" value="Unassembled WGS sequence"/>
</dbReference>
<organism evidence="7 9">
    <name type="scientific">Adineta ricciae</name>
    <name type="common">Rotifer</name>
    <dbReference type="NCBI Taxonomy" id="249248"/>
    <lineage>
        <taxon>Eukaryota</taxon>
        <taxon>Metazoa</taxon>
        <taxon>Spiralia</taxon>
        <taxon>Gnathifera</taxon>
        <taxon>Rotifera</taxon>
        <taxon>Eurotatoria</taxon>
        <taxon>Bdelloidea</taxon>
        <taxon>Adinetida</taxon>
        <taxon>Adinetidae</taxon>
        <taxon>Adineta</taxon>
    </lineage>
</organism>
<dbReference type="GO" id="GO:0071949">
    <property type="term" value="F:FAD binding"/>
    <property type="evidence" value="ECO:0007669"/>
    <property type="project" value="InterPro"/>
</dbReference>
<evidence type="ECO:0000313" key="7">
    <source>
        <dbReference type="EMBL" id="CAF0865647.1"/>
    </source>
</evidence>
<evidence type="ECO:0000256" key="4">
    <source>
        <dbReference type="ARBA" id="ARBA00023033"/>
    </source>
</evidence>
<name>A0A813XE87_ADIRI</name>
<dbReference type="AlphaFoldDB" id="A0A813XE87"/>
<protein>
    <recommendedName>
        <fullName evidence="6">FAD-binding domain-containing protein</fullName>
    </recommendedName>
</protein>
<keyword evidence="2" id="KW-0274">FAD</keyword>
<feature type="domain" description="FAD-binding" evidence="6">
    <location>
        <begin position="9"/>
        <end position="372"/>
    </location>
</feature>
<dbReference type="EMBL" id="CAJNOJ010000057">
    <property type="protein sequence ID" value="CAF0987633.1"/>
    <property type="molecule type" value="Genomic_DNA"/>
</dbReference>
<feature type="transmembrane region" description="Helical" evidence="5">
    <location>
        <begin position="6"/>
        <end position="25"/>
    </location>
</feature>
<dbReference type="PANTHER" id="PTHR47178">
    <property type="entry name" value="MONOOXYGENASE, FAD-BINDING"/>
    <property type="match status" value="1"/>
</dbReference>
<keyword evidence="1" id="KW-0285">Flavoprotein</keyword>
<reference evidence="7" key="1">
    <citation type="submission" date="2021-02" db="EMBL/GenBank/DDBJ databases">
        <authorList>
            <person name="Nowell W R."/>
        </authorList>
    </citation>
    <scope>NUCLEOTIDE SEQUENCE</scope>
</reference>
<evidence type="ECO:0000256" key="2">
    <source>
        <dbReference type="ARBA" id="ARBA00022827"/>
    </source>
</evidence>
<dbReference type="Gene3D" id="3.50.50.60">
    <property type="entry name" value="FAD/NAD(P)-binding domain"/>
    <property type="match status" value="1"/>
</dbReference>
<dbReference type="GO" id="GO:0004497">
    <property type="term" value="F:monooxygenase activity"/>
    <property type="evidence" value="ECO:0007669"/>
    <property type="project" value="UniProtKB-KW"/>
</dbReference>
<dbReference type="PRINTS" id="PR00420">
    <property type="entry name" value="RNGMNOXGNASE"/>
</dbReference>
<evidence type="ECO:0000313" key="9">
    <source>
        <dbReference type="Proteomes" id="UP000663828"/>
    </source>
</evidence>
<evidence type="ECO:0000313" key="8">
    <source>
        <dbReference type="EMBL" id="CAF0987633.1"/>
    </source>
</evidence>
<dbReference type="OrthoDB" id="5046242at2759"/>
<evidence type="ECO:0000256" key="5">
    <source>
        <dbReference type="SAM" id="Phobius"/>
    </source>
</evidence>
<dbReference type="Proteomes" id="UP000663852">
    <property type="component" value="Unassembled WGS sequence"/>
</dbReference>
<keyword evidence="3" id="KW-0560">Oxidoreductase</keyword>
<keyword evidence="5" id="KW-1133">Transmembrane helix</keyword>
<sequence length="501" mass="56626">MTLGETFRIVIVGGGLAGLSLAIGLKQKGFQNLIVYEREENSHVRHQGWSVSLIAPEGGLEFIKQLGLLPELSAISFQPSFRAVDGETGSTLLFVRGTENGRRFKRPELRDALYQACVREGIEVVWGARVKSFEEIDNKVHVHFADETEHEMEIADLLIGADGAHSPIRKQLTGDEAQAVGFNGIVGLIKKVPDGTNDDLFEHEYVHNSGVLVSGRNVSCWYAHHVLHDEVYWSLSIRSEEDFLRQRTDYDKKKLHDLALEYSQKFFPLIQILVQRTPIEQMQDCLIFKDIEPMKRDASGRYCVSQTGRITLVGDSAHAMIPFRGQGGNTALMAAWNLTEKLGTIADRTSITNDELNEILMRYENERIPLGTREILDSRENAERFHSANVVMSELSRKAFVEKFIHELTSSNMSNLDDYLEDDVQKTVDSTVVLSNINEARDYYKKEQDGKTTSQWTIVECETEDPKNNLLRARISHANKTFDTVYTFSPVGKIQRIDAVS</sequence>
<keyword evidence="4" id="KW-0503">Monooxygenase</keyword>
<dbReference type="SUPFAM" id="SSF51905">
    <property type="entry name" value="FAD/NAD(P)-binding domain"/>
    <property type="match status" value="1"/>
</dbReference>
<dbReference type="Pfam" id="PF01494">
    <property type="entry name" value="FAD_binding_3"/>
    <property type="match status" value="1"/>
</dbReference>
<evidence type="ECO:0000256" key="1">
    <source>
        <dbReference type="ARBA" id="ARBA00022630"/>
    </source>
</evidence>
<evidence type="ECO:0000256" key="3">
    <source>
        <dbReference type="ARBA" id="ARBA00023002"/>
    </source>
</evidence>
<dbReference type="InterPro" id="IPR036188">
    <property type="entry name" value="FAD/NAD-bd_sf"/>
</dbReference>
<proteinExistence type="predicted"/>
<dbReference type="EMBL" id="CAJNOR010000280">
    <property type="protein sequence ID" value="CAF0865647.1"/>
    <property type="molecule type" value="Genomic_DNA"/>
</dbReference>
<evidence type="ECO:0000259" key="6">
    <source>
        <dbReference type="Pfam" id="PF01494"/>
    </source>
</evidence>
<keyword evidence="5" id="KW-0472">Membrane</keyword>
<keyword evidence="5" id="KW-0812">Transmembrane</keyword>
<keyword evidence="9" id="KW-1185">Reference proteome</keyword>
<comment type="caution">
    <text evidence="7">The sequence shown here is derived from an EMBL/GenBank/DDBJ whole genome shotgun (WGS) entry which is preliminary data.</text>
</comment>
<gene>
    <name evidence="8" type="ORF">EDS130_LOCUS14219</name>
    <name evidence="7" type="ORF">XAT740_LOCUS6223</name>
</gene>